<organism evidence="2 3">
    <name type="scientific">Edaphochlamys debaryana</name>
    <dbReference type="NCBI Taxonomy" id="47281"/>
    <lineage>
        <taxon>Eukaryota</taxon>
        <taxon>Viridiplantae</taxon>
        <taxon>Chlorophyta</taxon>
        <taxon>core chlorophytes</taxon>
        <taxon>Chlorophyceae</taxon>
        <taxon>CS clade</taxon>
        <taxon>Chlamydomonadales</taxon>
        <taxon>Chlamydomonadales incertae sedis</taxon>
        <taxon>Edaphochlamys</taxon>
    </lineage>
</organism>
<evidence type="ECO:0000313" key="3">
    <source>
        <dbReference type="Proteomes" id="UP000612055"/>
    </source>
</evidence>
<feature type="chain" id="PRO_5032991139" evidence="1">
    <location>
        <begin position="22"/>
        <end position="326"/>
    </location>
</feature>
<gene>
    <name evidence="2" type="ORF">HYH03_000815</name>
</gene>
<feature type="signal peptide" evidence="1">
    <location>
        <begin position="1"/>
        <end position="21"/>
    </location>
</feature>
<dbReference type="Proteomes" id="UP000612055">
    <property type="component" value="Unassembled WGS sequence"/>
</dbReference>
<accession>A0A835YGX1</accession>
<keyword evidence="3" id="KW-1185">Reference proteome</keyword>
<reference evidence="2" key="1">
    <citation type="journal article" date="2020" name="bioRxiv">
        <title>Comparative genomics of Chlamydomonas.</title>
        <authorList>
            <person name="Craig R.J."/>
            <person name="Hasan A.R."/>
            <person name="Ness R.W."/>
            <person name="Keightley P.D."/>
        </authorList>
    </citation>
    <scope>NUCLEOTIDE SEQUENCE</scope>
    <source>
        <strain evidence="2">CCAP 11/70</strain>
    </source>
</reference>
<proteinExistence type="predicted"/>
<comment type="caution">
    <text evidence="2">The sequence shown here is derived from an EMBL/GenBank/DDBJ whole genome shotgun (WGS) entry which is preliminary data.</text>
</comment>
<dbReference type="OrthoDB" id="523142at2759"/>
<name>A0A835YGX1_9CHLO</name>
<evidence type="ECO:0000313" key="2">
    <source>
        <dbReference type="EMBL" id="KAG2500993.1"/>
    </source>
</evidence>
<dbReference type="AlphaFoldDB" id="A0A835YGX1"/>
<sequence>MRPGALLVAALLALVSAGASGDDARTFKVYGGRHWHPQSPKDYVRTYVRMPKDYDDTTLPAAVGVDITRGFLQKSDQLLDPPVEGKPPNPMSMPLPDGPSDTFNYTIYEGNLMFPQHVGYQPFKYLFWATQHYDLHFMLEDYDYWQKEWDPATSKGPCLGYSQEIFTKTFTPVPETCFPGGKSGAITNIGNLDNFMGSHLVNLVGEEWSPAPKTFDWAQIFGQYGGRTVFFEPMFSTKYMLSKPGFTKCIDLSATIPLAMPRETVLPTQLCVEAFPKRWQVEYRNFKRVPGNCEGSAGYQGVYPVGSPIAAPVPAECPIPQPPAQP</sequence>
<evidence type="ECO:0000256" key="1">
    <source>
        <dbReference type="SAM" id="SignalP"/>
    </source>
</evidence>
<dbReference type="EMBL" id="JAEHOE010000002">
    <property type="protein sequence ID" value="KAG2500993.1"/>
    <property type="molecule type" value="Genomic_DNA"/>
</dbReference>
<protein>
    <submittedName>
        <fullName evidence="2">Uncharacterized protein</fullName>
    </submittedName>
</protein>
<keyword evidence="1" id="KW-0732">Signal</keyword>